<organism evidence="13 14">
    <name type="scientific">Neolentinus lepideus HHB14362 ss-1</name>
    <dbReference type="NCBI Taxonomy" id="1314782"/>
    <lineage>
        <taxon>Eukaryota</taxon>
        <taxon>Fungi</taxon>
        <taxon>Dikarya</taxon>
        <taxon>Basidiomycota</taxon>
        <taxon>Agaricomycotina</taxon>
        <taxon>Agaricomycetes</taxon>
        <taxon>Gloeophyllales</taxon>
        <taxon>Gloeophyllaceae</taxon>
        <taxon>Neolentinus</taxon>
    </lineage>
</organism>
<dbReference type="SUPFAM" id="SSF56112">
    <property type="entry name" value="Protein kinase-like (PK-like)"/>
    <property type="match status" value="1"/>
</dbReference>
<dbReference type="PROSITE" id="PS00108">
    <property type="entry name" value="PROTEIN_KINASE_ST"/>
    <property type="match status" value="1"/>
</dbReference>
<name>A0A165S1I0_9AGAM</name>
<keyword evidence="2" id="KW-0597">Phosphoprotein</keyword>
<protein>
    <submittedName>
        <fullName evidence="13">Kinase-like protein</fullName>
    </submittedName>
</protein>
<dbReference type="SMART" id="SM00220">
    <property type="entry name" value="S_TKc"/>
    <property type="match status" value="1"/>
</dbReference>
<dbReference type="InterPro" id="IPR000719">
    <property type="entry name" value="Prot_kinase_dom"/>
</dbReference>
<dbReference type="Proteomes" id="UP000076761">
    <property type="component" value="Unassembled WGS sequence"/>
</dbReference>
<keyword evidence="1" id="KW-0723">Serine/threonine-protein kinase</keyword>
<evidence type="ECO:0000256" key="10">
    <source>
        <dbReference type="ARBA" id="ARBA00048679"/>
    </source>
</evidence>
<dbReference type="GO" id="GO:0005524">
    <property type="term" value="F:ATP binding"/>
    <property type="evidence" value="ECO:0007669"/>
    <property type="project" value="UniProtKB-KW"/>
</dbReference>
<keyword evidence="3" id="KW-0808">Transferase</keyword>
<dbReference type="GO" id="GO:0007010">
    <property type="term" value="P:cytoskeleton organization"/>
    <property type="evidence" value="ECO:0007669"/>
    <property type="project" value="UniProtKB-ARBA"/>
</dbReference>
<dbReference type="GO" id="GO:0004691">
    <property type="term" value="F:cAMP-dependent protein kinase activity"/>
    <property type="evidence" value="ECO:0007669"/>
    <property type="project" value="UniProtKB-EC"/>
</dbReference>
<evidence type="ECO:0000256" key="4">
    <source>
        <dbReference type="ARBA" id="ARBA00022741"/>
    </source>
</evidence>
<dbReference type="Pfam" id="PF00069">
    <property type="entry name" value="Pkinase"/>
    <property type="match status" value="1"/>
</dbReference>
<evidence type="ECO:0000256" key="8">
    <source>
        <dbReference type="ARBA" id="ARBA00047454"/>
    </source>
</evidence>
<feature type="region of interest" description="Disordered" evidence="11">
    <location>
        <begin position="348"/>
        <end position="371"/>
    </location>
</feature>
<keyword evidence="14" id="KW-1185">Reference proteome</keyword>
<comment type="catalytic activity">
    <reaction evidence="7">
        <text>L-threonyl-[protein] + ATP = O-phospho-L-threonyl-[protein] + ADP + H(+)</text>
        <dbReference type="Rhea" id="RHEA:46608"/>
        <dbReference type="Rhea" id="RHEA-COMP:11060"/>
        <dbReference type="Rhea" id="RHEA-COMP:11605"/>
        <dbReference type="ChEBI" id="CHEBI:15378"/>
        <dbReference type="ChEBI" id="CHEBI:30013"/>
        <dbReference type="ChEBI" id="CHEBI:30616"/>
        <dbReference type="ChEBI" id="CHEBI:61977"/>
        <dbReference type="ChEBI" id="CHEBI:456216"/>
        <dbReference type="EC" id="2.7.11.11"/>
    </reaction>
</comment>
<evidence type="ECO:0000313" key="14">
    <source>
        <dbReference type="Proteomes" id="UP000076761"/>
    </source>
</evidence>
<dbReference type="InParanoid" id="A0A165S1I0"/>
<dbReference type="PANTHER" id="PTHR24353">
    <property type="entry name" value="CYCLIC NUCLEOTIDE-DEPENDENT PROTEIN KINASE"/>
    <property type="match status" value="1"/>
</dbReference>
<comment type="catalytic activity">
    <reaction evidence="9">
        <text>L-threonyl-[protein] + ATP = O-phospho-L-threonyl-[protein] + ADP + H(+)</text>
        <dbReference type="Rhea" id="RHEA:46608"/>
        <dbReference type="Rhea" id="RHEA-COMP:11060"/>
        <dbReference type="Rhea" id="RHEA-COMP:11605"/>
        <dbReference type="ChEBI" id="CHEBI:15378"/>
        <dbReference type="ChEBI" id="CHEBI:30013"/>
        <dbReference type="ChEBI" id="CHEBI:30616"/>
        <dbReference type="ChEBI" id="CHEBI:61977"/>
        <dbReference type="ChEBI" id="CHEBI:456216"/>
        <dbReference type="EC" id="2.7.11.1"/>
    </reaction>
</comment>
<gene>
    <name evidence="13" type="ORF">NEOLEDRAFT_1067202</name>
</gene>
<keyword evidence="5 13" id="KW-0418">Kinase</keyword>
<evidence type="ECO:0000259" key="12">
    <source>
        <dbReference type="PROSITE" id="PS50011"/>
    </source>
</evidence>
<dbReference type="Gene3D" id="1.10.510.10">
    <property type="entry name" value="Transferase(Phosphotransferase) domain 1"/>
    <property type="match status" value="1"/>
</dbReference>
<proteinExistence type="predicted"/>
<evidence type="ECO:0000256" key="2">
    <source>
        <dbReference type="ARBA" id="ARBA00022553"/>
    </source>
</evidence>
<comment type="catalytic activity">
    <reaction evidence="10">
        <text>L-seryl-[protein] + ATP = O-phospho-L-seryl-[protein] + ADP + H(+)</text>
        <dbReference type="Rhea" id="RHEA:17989"/>
        <dbReference type="Rhea" id="RHEA-COMP:9863"/>
        <dbReference type="Rhea" id="RHEA-COMP:11604"/>
        <dbReference type="ChEBI" id="CHEBI:15378"/>
        <dbReference type="ChEBI" id="CHEBI:29999"/>
        <dbReference type="ChEBI" id="CHEBI:30616"/>
        <dbReference type="ChEBI" id="CHEBI:83421"/>
        <dbReference type="ChEBI" id="CHEBI:456216"/>
        <dbReference type="EC" id="2.7.11.1"/>
    </reaction>
</comment>
<evidence type="ECO:0000313" key="13">
    <source>
        <dbReference type="EMBL" id="KZT24541.1"/>
    </source>
</evidence>
<dbReference type="OrthoDB" id="10252171at2759"/>
<dbReference type="InterPro" id="IPR011009">
    <property type="entry name" value="Kinase-like_dom_sf"/>
</dbReference>
<evidence type="ECO:0000256" key="9">
    <source>
        <dbReference type="ARBA" id="ARBA00047899"/>
    </source>
</evidence>
<comment type="catalytic activity">
    <reaction evidence="8">
        <text>L-seryl-[protein] + ATP = O-phospho-L-seryl-[protein] + ADP + H(+)</text>
        <dbReference type="Rhea" id="RHEA:17989"/>
        <dbReference type="Rhea" id="RHEA-COMP:9863"/>
        <dbReference type="Rhea" id="RHEA-COMP:11604"/>
        <dbReference type="ChEBI" id="CHEBI:15378"/>
        <dbReference type="ChEBI" id="CHEBI:29999"/>
        <dbReference type="ChEBI" id="CHEBI:30616"/>
        <dbReference type="ChEBI" id="CHEBI:83421"/>
        <dbReference type="ChEBI" id="CHEBI:456216"/>
        <dbReference type="EC" id="2.7.11.11"/>
    </reaction>
</comment>
<keyword evidence="6" id="KW-0067">ATP-binding</keyword>
<dbReference type="InterPro" id="IPR008271">
    <property type="entry name" value="Ser/Thr_kinase_AS"/>
</dbReference>
<reference evidence="13 14" key="1">
    <citation type="journal article" date="2016" name="Mol. Biol. Evol.">
        <title>Comparative Genomics of Early-Diverging Mushroom-Forming Fungi Provides Insights into the Origins of Lignocellulose Decay Capabilities.</title>
        <authorList>
            <person name="Nagy L.G."/>
            <person name="Riley R."/>
            <person name="Tritt A."/>
            <person name="Adam C."/>
            <person name="Daum C."/>
            <person name="Floudas D."/>
            <person name="Sun H."/>
            <person name="Yadav J.S."/>
            <person name="Pangilinan J."/>
            <person name="Larsson K.H."/>
            <person name="Matsuura K."/>
            <person name="Barry K."/>
            <person name="Labutti K."/>
            <person name="Kuo R."/>
            <person name="Ohm R.A."/>
            <person name="Bhattacharya S.S."/>
            <person name="Shirouzu T."/>
            <person name="Yoshinaga Y."/>
            <person name="Martin F.M."/>
            <person name="Grigoriev I.V."/>
            <person name="Hibbett D.S."/>
        </authorList>
    </citation>
    <scope>NUCLEOTIDE SEQUENCE [LARGE SCALE GENOMIC DNA]</scope>
    <source>
        <strain evidence="13 14">HHB14362 ss-1</strain>
    </source>
</reference>
<dbReference type="AlphaFoldDB" id="A0A165S1I0"/>
<dbReference type="Gene3D" id="3.30.200.20">
    <property type="entry name" value="Phosphorylase Kinase, domain 1"/>
    <property type="match status" value="1"/>
</dbReference>
<accession>A0A165S1I0</accession>
<dbReference type="STRING" id="1314782.A0A165S1I0"/>
<keyword evidence="4" id="KW-0547">Nucleotide-binding</keyword>
<sequence>MPIPEQRPFSPPPGSGSTRRPPPISLGDLSLVRALGEGGLGAVALTQLHRECSHPLELRAPLFATKYVRKKETKETEWDDDAKERAALARLPWNPYVGSLVSVHEDDVNRYLHLELLPCGSLHQLVRTVGPLSTSAARFYFANIVCALDHIHRSGYVHRDVKPDNILMGRDGYLCMIDFSFTKKEEEDDAKDWVGIGTPVYKPPEVVREDLDGEFGRGIDWWAAGCVLYEMLTAWHVYVGCDDDRVHARILKGKFKYPKGVEVDPDARDLISRLLDQTPANRLGRNGTEEVMRHPFLSGIDWCKMKRRQYAAPFVPRDLDPVNMHHHAAMPKQEAVPGLHIERPPLHRRFEDIAEDDETDPRVRKKRRLAR</sequence>
<dbReference type="FunFam" id="1.10.510.10:FF:000024">
    <property type="entry name" value="Probable serine/threonine-protein kinase cot-1"/>
    <property type="match status" value="1"/>
</dbReference>
<evidence type="ECO:0000256" key="3">
    <source>
        <dbReference type="ARBA" id="ARBA00022679"/>
    </source>
</evidence>
<evidence type="ECO:0000256" key="5">
    <source>
        <dbReference type="ARBA" id="ARBA00022777"/>
    </source>
</evidence>
<evidence type="ECO:0000256" key="1">
    <source>
        <dbReference type="ARBA" id="ARBA00022527"/>
    </source>
</evidence>
<evidence type="ECO:0000256" key="7">
    <source>
        <dbReference type="ARBA" id="ARBA00047292"/>
    </source>
</evidence>
<dbReference type="EMBL" id="KV425577">
    <property type="protein sequence ID" value="KZT24541.1"/>
    <property type="molecule type" value="Genomic_DNA"/>
</dbReference>
<evidence type="ECO:0000256" key="11">
    <source>
        <dbReference type="SAM" id="MobiDB-lite"/>
    </source>
</evidence>
<feature type="region of interest" description="Disordered" evidence="11">
    <location>
        <begin position="1"/>
        <end position="23"/>
    </location>
</feature>
<feature type="domain" description="Protein kinase" evidence="12">
    <location>
        <begin position="29"/>
        <end position="297"/>
    </location>
</feature>
<evidence type="ECO:0000256" key="6">
    <source>
        <dbReference type="ARBA" id="ARBA00022840"/>
    </source>
</evidence>
<dbReference type="PROSITE" id="PS50011">
    <property type="entry name" value="PROTEIN_KINASE_DOM"/>
    <property type="match status" value="1"/>
</dbReference>